<comment type="caution">
    <text evidence="6">The sequence shown here is derived from an EMBL/GenBank/DDBJ whole genome shotgun (WGS) entry which is preliminary data.</text>
</comment>
<comment type="similarity">
    <text evidence="2">Belongs to the misato family.</text>
</comment>
<dbReference type="PANTHER" id="PTHR13391">
    <property type="entry name" value="MITOCHONDRIAL DISTRIBUTION REGULATOR MISATO"/>
    <property type="match status" value="1"/>
</dbReference>
<evidence type="ECO:0000259" key="4">
    <source>
        <dbReference type="Pfam" id="PF10644"/>
    </source>
</evidence>
<dbReference type="InterPro" id="IPR019605">
    <property type="entry name" value="Misato_II_tubulin-like"/>
</dbReference>
<dbReference type="InterPro" id="IPR036525">
    <property type="entry name" value="Tubulin/FtsZ_GTPase_sf"/>
</dbReference>
<protein>
    <submittedName>
        <fullName evidence="6">Uncharacterized protein</fullName>
    </submittedName>
</protein>
<dbReference type="EMBL" id="JAJSOW010000104">
    <property type="protein sequence ID" value="KAI9169542.1"/>
    <property type="molecule type" value="Genomic_DNA"/>
</dbReference>
<organism evidence="6 7">
    <name type="scientific">Acer negundo</name>
    <name type="common">Box elder</name>
    <dbReference type="NCBI Taxonomy" id="4023"/>
    <lineage>
        <taxon>Eukaryota</taxon>
        <taxon>Viridiplantae</taxon>
        <taxon>Streptophyta</taxon>
        <taxon>Embryophyta</taxon>
        <taxon>Tracheophyta</taxon>
        <taxon>Spermatophyta</taxon>
        <taxon>Magnoliopsida</taxon>
        <taxon>eudicotyledons</taxon>
        <taxon>Gunneridae</taxon>
        <taxon>Pentapetalae</taxon>
        <taxon>rosids</taxon>
        <taxon>malvids</taxon>
        <taxon>Sapindales</taxon>
        <taxon>Sapindaceae</taxon>
        <taxon>Hippocastanoideae</taxon>
        <taxon>Acereae</taxon>
        <taxon>Acer</taxon>
    </lineage>
</organism>
<evidence type="ECO:0000259" key="5">
    <source>
        <dbReference type="Pfam" id="PF14881"/>
    </source>
</evidence>
<reference evidence="6" key="1">
    <citation type="journal article" date="2022" name="Plant J.">
        <title>Strategies of tolerance reflected in two North American maple genomes.</title>
        <authorList>
            <person name="McEvoy S.L."/>
            <person name="Sezen U.U."/>
            <person name="Trouern-Trend A."/>
            <person name="McMahon S.M."/>
            <person name="Schaberg P.G."/>
            <person name="Yang J."/>
            <person name="Wegrzyn J.L."/>
            <person name="Swenson N.G."/>
        </authorList>
    </citation>
    <scope>NUCLEOTIDE SEQUENCE</scope>
    <source>
        <strain evidence="6">91603</strain>
    </source>
</reference>
<comment type="subcellular location">
    <subcellularLocation>
        <location evidence="1">Mitochondrion</location>
    </subcellularLocation>
</comment>
<dbReference type="SUPFAM" id="SSF52490">
    <property type="entry name" value="Tubulin nucleotide-binding domain-like"/>
    <property type="match status" value="1"/>
</dbReference>
<reference evidence="6" key="2">
    <citation type="submission" date="2023-02" db="EMBL/GenBank/DDBJ databases">
        <authorList>
            <person name="Swenson N.G."/>
            <person name="Wegrzyn J.L."/>
            <person name="Mcevoy S.L."/>
        </authorList>
    </citation>
    <scope>NUCLEOTIDE SEQUENCE</scope>
    <source>
        <strain evidence="6">91603</strain>
        <tissue evidence="6">Leaf</tissue>
    </source>
</reference>
<dbReference type="InterPro" id="IPR049942">
    <property type="entry name" value="DML1/Misato"/>
</dbReference>
<evidence type="ECO:0000256" key="3">
    <source>
        <dbReference type="ARBA" id="ARBA00023128"/>
    </source>
</evidence>
<dbReference type="Pfam" id="PF10644">
    <property type="entry name" value="Misat_Tub_SegII"/>
    <property type="match status" value="1"/>
</dbReference>
<dbReference type="PANTHER" id="PTHR13391:SF0">
    <property type="entry name" value="PROTEIN MISATO HOMOLOG 1"/>
    <property type="match status" value="1"/>
</dbReference>
<evidence type="ECO:0000256" key="1">
    <source>
        <dbReference type="ARBA" id="ARBA00004173"/>
    </source>
</evidence>
<feature type="domain" description="DML1/Misato tubulin" evidence="5">
    <location>
        <begin position="294"/>
        <end position="475"/>
    </location>
</feature>
<name>A0AAD5IMK8_ACENE</name>
<keyword evidence="7" id="KW-1185">Reference proteome</keyword>
<evidence type="ECO:0000313" key="6">
    <source>
        <dbReference type="EMBL" id="KAI9169542.1"/>
    </source>
</evidence>
<feature type="domain" description="Misato Segment II tubulin-like" evidence="4">
    <location>
        <begin position="202"/>
        <end position="264"/>
    </location>
</feature>
<dbReference type="InterPro" id="IPR029209">
    <property type="entry name" value="DML1/Misato_tubulin"/>
</dbReference>
<evidence type="ECO:0000313" key="7">
    <source>
        <dbReference type="Proteomes" id="UP001064489"/>
    </source>
</evidence>
<dbReference type="Gene3D" id="3.40.50.1440">
    <property type="entry name" value="Tubulin/FtsZ, GTPase domain"/>
    <property type="match status" value="1"/>
</dbReference>
<dbReference type="GO" id="GO:0005739">
    <property type="term" value="C:mitochondrion"/>
    <property type="evidence" value="ECO:0007669"/>
    <property type="project" value="UniProtKB-SubCell"/>
</dbReference>
<dbReference type="GO" id="GO:0007005">
    <property type="term" value="P:mitochondrion organization"/>
    <property type="evidence" value="ECO:0007669"/>
    <property type="project" value="InterPro"/>
</dbReference>
<dbReference type="AlphaFoldDB" id="A0AAD5IMK8"/>
<evidence type="ECO:0000256" key="2">
    <source>
        <dbReference type="ARBA" id="ARBA00008507"/>
    </source>
</evidence>
<dbReference type="Pfam" id="PF14881">
    <property type="entry name" value="Tubulin_3"/>
    <property type="match status" value="1"/>
</dbReference>
<gene>
    <name evidence="6" type="ORF">LWI28_013815</name>
</gene>
<keyword evidence="3" id="KW-0496">Mitochondrion</keyword>
<proteinExistence type="inferred from homology"/>
<accession>A0AAD5IMK8</accession>
<dbReference type="Proteomes" id="UP001064489">
    <property type="component" value="Chromosome 7"/>
</dbReference>
<sequence>MSGNGFGLLLVFVVFDGWAKLGFYRRWNISKRLRFEFRTWSELLCARGPNSGLKAMSPVSEVGPPFAYFVTNVLHHRKPRLNLVKLRFYYGDKGSDPALMISVLYYAISHRGRKPRIQCLQCVALDTNYELTKLVISAPNLEFFDFNGTYLLAFEFNQCLLLNRLNIHTSPILSELNISNFIRMADGLSQAKSLAISWNCLQGILTYTHRLVSVEFQGSLGSMSSCGTLYSGGSSAPSDVMWTGDVSTHASEPYKKNLFLQSLYEDEKENGTNIGKNDYRREIQDKDIVKYLDNDVHYWTDFSKVHYHPQSLYELSGLWMDAQEFNNHGIGKDAFTKGFQGEEICERLRFFVEECDHIQGFQFIVDDSGGFSAVAAKFLENIADEYTNTPVLLYAVGGPGSHVSLRSRKQTIIKELHDAVSFSRLAPFSKLIVPVGLPFLSTSKASAFLRIKDEKPYHCSAVYAAALHSTSTPFRMEPVEPSADSGDVSGAMDVNGLIQMLAGQARQNMVAILDVSMPAPALTGKRGEQSLIGSLQSLTPDV</sequence>